<organism evidence="5 6">
    <name type="scientific">Botrimarina mediterranea</name>
    <dbReference type="NCBI Taxonomy" id="2528022"/>
    <lineage>
        <taxon>Bacteria</taxon>
        <taxon>Pseudomonadati</taxon>
        <taxon>Planctomycetota</taxon>
        <taxon>Planctomycetia</taxon>
        <taxon>Pirellulales</taxon>
        <taxon>Lacipirellulaceae</taxon>
        <taxon>Botrimarina</taxon>
    </lineage>
</organism>
<dbReference type="Pfam" id="PF02738">
    <property type="entry name" value="MoCoBD_1"/>
    <property type="match status" value="1"/>
</dbReference>
<keyword evidence="6" id="KW-1185">Reference proteome</keyword>
<feature type="domain" description="Aldehyde oxidase/xanthine dehydrogenase a/b hammerhead" evidence="4">
    <location>
        <begin position="18"/>
        <end position="125"/>
    </location>
</feature>
<evidence type="ECO:0000256" key="3">
    <source>
        <dbReference type="ARBA" id="ARBA00053029"/>
    </source>
</evidence>
<dbReference type="InterPro" id="IPR000674">
    <property type="entry name" value="Ald_Oxase/Xan_DH_a/b"/>
</dbReference>
<dbReference type="Gene3D" id="3.30.365.10">
    <property type="entry name" value="Aldehyde oxidase/xanthine dehydrogenase, molybdopterin binding domain"/>
    <property type="match status" value="4"/>
</dbReference>
<dbReference type="EC" id="1.2.99.7" evidence="5"/>
<dbReference type="GO" id="GO:0005506">
    <property type="term" value="F:iron ion binding"/>
    <property type="evidence" value="ECO:0007669"/>
    <property type="project" value="InterPro"/>
</dbReference>
<dbReference type="Pfam" id="PF20256">
    <property type="entry name" value="MoCoBD_2"/>
    <property type="match status" value="1"/>
</dbReference>
<evidence type="ECO:0000313" key="5">
    <source>
        <dbReference type="EMBL" id="QDV74165.1"/>
    </source>
</evidence>
<dbReference type="SUPFAM" id="SSF54665">
    <property type="entry name" value="CO dehydrogenase molybdoprotein N-domain-like"/>
    <property type="match status" value="1"/>
</dbReference>
<dbReference type="RefSeq" id="WP_145112327.1">
    <property type="nucleotide sequence ID" value="NZ_CP036349.1"/>
</dbReference>
<protein>
    <submittedName>
        <fullName evidence="5">Aldehyde oxidoreductase</fullName>
        <ecNumber evidence="5">1.2.99.7</ecNumber>
    </submittedName>
</protein>
<proteinExistence type="predicted"/>
<dbReference type="PANTHER" id="PTHR11908">
    <property type="entry name" value="XANTHINE DEHYDROGENASE"/>
    <property type="match status" value="1"/>
</dbReference>
<dbReference type="InterPro" id="IPR008274">
    <property type="entry name" value="AldOxase/xan_DH_MoCoBD1"/>
</dbReference>
<dbReference type="SMART" id="SM01008">
    <property type="entry name" value="Ald_Xan_dh_C"/>
    <property type="match status" value="1"/>
</dbReference>
<comment type="cofactor">
    <cofactor evidence="3">
        <name>Mo-molybdopterin cytosine dinucleotide</name>
        <dbReference type="ChEBI" id="CHEBI:71308"/>
    </cofactor>
</comment>
<dbReference type="Proteomes" id="UP000316426">
    <property type="component" value="Chromosome"/>
</dbReference>
<sequence length="789" mass="85006">MPSVGQSLPHDSATGHVTGAARYIDDLPRLDRELCVDFVGSPVAAGRIRSLDLTAARQAPGVVCLLTYNDLGGPNHFGPIIPDEPFLAAEEVAYVGQPIVVIAAETAAAARKARELVVVDIEERKPILSIDEALHANSFIGPERHMVSPGAESDAAFEEAFRTAPHTLSGRFFSGGQEQFYFETQAAMSMRGESGDIRVISSTQNTTETQAVVAEALGLGMHQVVCECHRMGGGFGGKETQSAITAVMTALVAQKTGRPARLTLRRGDDMQITGKRHAYQTDYRVAFNSDGRLIAAQMAFYSNGGAFADLSTSVMERTMLHADNAYHVPMLRVTGQVCRTNLPPNTAFRGFGGPQGVALIESLLEDIAKVVGRDAFDVRRANLYRDGDDSRNVTHYGQIVRDHVMDETFDRLAASSSYRHRVAKVAEFNAASRTHVKGIAISSIKFGISFTTKFLNQANALVNVYTDGTVQVSTGGTEMGQGLYTKIQQIVADEFGLEPARVRVMATSSEKSNNTSPTAASAGADLNGMAAIDACRKITNRMRVYAAGLFASAERGLVAAPEHIVIDQGAVWDDRAPSHRLDFGQFCAMARRERVDIGARGFYATPGVDYNRETGRGNPFFYYTTGAAIAEVTIDRFTGELVFDRADLLMDIGRAINPGIDRGQVIGGFIQGVGWVTNEELRYNDAGHLLSTGPTTYKIPNITDTPRVFNVDFINNPKHQKNVRLSKAVGEPPLMLGVAVWLAAKNALQSLNGGEPVSLSIPATGEELLTRMTALVGQAVPDAAKVGCR</sequence>
<name>A0A518K8Q5_9BACT</name>
<dbReference type="KEGG" id="bmei:Spa11_23650"/>
<dbReference type="PANTHER" id="PTHR11908:SF132">
    <property type="entry name" value="ALDEHYDE OXIDASE 1-RELATED"/>
    <property type="match status" value="1"/>
</dbReference>
<dbReference type="AlphaFoldDB" id="A0A518K8Q5"/>
<gene>
    <name evidence="5" type="primary">mop</name>
    <name evidence="5" type="ORF">Spa11_23650</name>
</gene>
<dbReference type="Pfam" id="PF01315">
    <property type="entry name" value="Ald_Xan_dh_C"/>
    <property type="match status" value="1"/>
</dbReference>
<dbReference type="InterPro" id="IPR014309">
    <property type="entry name" value="Xanthine_DH_Mopterin-bd_su"/>
</dbReference>
<evidence type="ECO:0000256" key="2">
    <source>
        <dbReference type="ARBA" id="ARBA00023002"/>
    </source>
</evidence>
<dbReference type="InterPro" id="IPR036856">
    <property type="entry name" value="Ald_Oxase/Xan_DH_a/b_sf"/>
</dbReference>
<dbReference type="Gene3D" id="3.90.1170.50">
    <property type="entry name" value="Aldehyde oxidase/xanthine dehydrogenase, a/b hammerhead"/>
    <property type="match status" value="1"/>
</dbReference>
<keyword evidence="2 5" id="KW-0560">Oxidoreductase</keyword>
<dbReference type="SUPFAM" id="SSF56003">
    <property type="entry name" value="Molybdenum cofactor-binding domain"/>
    <property type="match status" value="1"/>
</dbReference>
<dbReference type="FunFam" id="3.30.365.10:FF:000001">
    <property type="entry name" value="Xanthine dehydrogenase oxidase"/>
    <property type="match status" value="1"/>
</dbReference>
<accession>A0A518K8Q5</accession>
<dbReference type="InterPro" id="IPR037165">
    <property type="entry name" value="AldOxase/xan_DH_Mopterin-bd_sf"/>
</dbReference>
<reference evidence="5 6" key="1">
    <citation type="submission" date="2019-02" db="EMBL/GenBank/DDBJ databases">
        <title>Deep-cultivation of Planctomycetes and their phenomic and genomic characterization uncovers novel biology.</title>
        <authorList>
            <person name="Wiegand S."/>
            <person name="Jogler M."/>
            <person name="Boedeker C."/>
            <person name="Pinto D."/>
            <person name="Vollmers J."/>
            <person name="Rivas-Marin E."/>
            <person name="Kohn T."/>
            <person name="Peeters S.H."/>
            <person name="Heuer A."/>
            <person name="Rast P."/>
            <person name="Oberbeckmann S."/>
            <person name="Bunk B."/>
            <person name="Jeske O."/>
            <person name="Meyerdierks A."/>
            <person name="Storesund J.E."/>
            <person name="Kallscheuer N."/>
            <person name="Luecker S."/>
            <person name="Lage O.M."/>
            <person name="Pohl T."/>
            <person name="Merkel B.J."/>
            <person name="Hornburger P."/>
            <person name="Mueller R.-W."/>
            <person name="Bruemmer F."/>
            <person name="Labrenz M."/>
            <person name="Spormann A.M."/>
            <person name="Op den Camp H."/>
            <person name="Overmann J."/>
            <person name="Amann R."/>
            <person name="Jetten M.S.M."/>
            <person name="Mascher T."/>
            <person name="Medema M.H."/>
            <person name="Devos D.P."/>
            <person name="Kaster A.-K."/>
            <person name="Ovreas L."/>
            <person name="Rohde M."/>
            <person name="Galperin M.Y."/>
            <person name="Jogler C."/>
        </authorList>
    </citation>
    <scope>NUCLEOTIDE SEQUENCE [LARGE SCALE GENOMIC DNA]</scope>
    <source>
        <strain evidence="5 6">Spa11</strain>
    </source>
</reference>
<dbReference type="InterPro" id="IPR046867">
    <property type="entry name" value="AldOxase/xan_DH_MoCoBD2"/>
</dbReference>
<dbReference type="EMBL" id="CP036349">
    <property type="protein sequence ID" value="QDV74165.1"/>
    <property type="molecule type" value="Genomic_DNA"/>
</dbReference>
<dbReference type="InterPro" id="IPR016208">
    <property type="entry name" value="Ald_Oxase/xanthine_DH-like"/>
</dbReference>
<evidence type="ECO:0000256" key="1">
    <source>
        <dbReference type="ARBA" id="ARBA00022505"/>
    </source>
</evidence>
<evidence type="ECO:0000313" key="6">
    <source>
        <dbReference type="Proteomes" id="UP000316426"/>
    </source>
</evidence>
<evidence type="ECO:0000259" key="4">
    <source>
        <dbReference type="SMART" id="SM01008"/>
    </source>
</evidence>
<dbReference type="NCBIfam" id="TIGR02965">
    <property type="entry name" value="xanthine_xdhB"/>
    <property type="match status" value="1"/>
</dbReference>
<keyword evidence="1" id="KW-0500">Molybdenum</keyword>
<dbReference type="GO" id="GO:0030151">
    <property type="term" value="F:molybdenum ion binding"/>
    <property type="evidence" value="ECO:0007669"/>
    <property type="project" value="InterPro"/>
</dbReference>
<dbReference type="GO" id="GO:0033727">
    <property type="term" value="F:aldehyde dehydrogenase (FAD-independent) activity"/>
    <property type="evidence" value="ECO:0007669"/>
    <property type="project" value="UniProtKB-EC"/>
</dbReference>